<reference evidence="5" key="1">
    <citation type="journal article" date="2016" name="Nature">
        <title>The genome of the seagrass Zostera marina reveals angiosperm adaptation to the sea.</title>
        <authorList>
            <person name="Olsen J.L."/>
            <person name="Rouze P."/>
            <person name="Verhelst B."/>
            <person name="Lin Y.-C."/>
            <person name="Bayer T."/>
            <person name="Collen J."/>
            <person name="Dattolo E."/>
            <person name="De Paoli E."/>
            <person name="Dittami S."/>
            <person name="Maumus F."/>
            <person name="Michel G."/>
            <person name="Kersting A."/>
            <person name="Lauritano C."/>
            <person name="Lohaus R."/>
            <person name="Toepel M."/>
            <person name="Tonon T."/>
            <person name="Vanneste K."/>
            <person name="Amirebrahimi M."/>
            <person name="Brakel J."/>
            <person name="Bostroem C."/>
            <person name="Chovatia M."/>
            <person name="Grimwood J."/>
            <person name="Jenkins J.W."/>
            <person name="Jueterbock A."/>
            <person name="Mraz A."/>
            <person name="Stam W.T."/>
            <person name="Tice H."/>
            <person name="Bornberg-Bauer E."/>
            <person name="Green P.J."/>
            <person name="Pearson G.A."/>
            <person name="Procaccini G."/>
            <person name="Duarte C.M."/>
            <person name="Schmutz J."/>
            <person name="Reusch T.B.H."/>
            <person name="Van de Peer Y."/>
        </authorList>
    </citation>
    <scope>NUCLEOTIDE SEQUENCE [LARGE SCALE GENOMIC DNA]</scope>
    <source>
        <strain evidence="5">cv. Finnish</strain>
    </source>
</reference>
<dbReference type="InterPro" id="IPR011011">
    <property type="entry name" value="Znf_FYVE_PHD"/>
</dbReference>
<evidence type="ECO:0000259" key="3">
    <source>
        <dbReference type="PROSITE" id="PS51011"/>
    </source>
</evidence>
<dbReference type="SMART" id="SM01014">
    <property type="entry name" value="ARID"/>
    <property type="match status" value="1"/>
</dbReference>
<evidence type="ECO:0000313" key="4">
    <source>
        <dbReference type="EMBL" id="KMZ75535.1"/>
    </source>
</evidence>
<keyword evidence="5" id="KW-1185">Reference proteome</keyword>
<dbReference type="EMBL" id="LFYR01000158">
    <property type="protein sequence ID" value="KMZ75535.1"/>
    <property type="molecule type" value="Genomic_DNA"/>
</dbReference>
<dbReference type="GO" id="GO:0008270">
    <property type="term" value="F:zinc ion binding"/>
    <property type="evidence" value="ECO:0007669"/>
    <property type="project" value="UniProtKB-KW"/>
</dbReference>
<dbReference type="PROSITE" id="PS51011">
    <property type="entry name" value="ARID"/>
    <property type="match status" value="1"/>
</dbReference>
<protein>
    <submittedName>
        <fullName evidence="4">ARID/BRIGHT DNA-binding domain-containing protein</fullName>
    </submittedName>
</protein>
<comment type="caution">
    <text evidence="4">The sequence shown here is derived from an EMBL/GenBank/DDBJ whole genome shotgun (WGS) entry which is preliminary data.</text>
</comment>
<dbReference type="InterPro" id="IPR001606">
    <property type="entry name" value="ARID_dom"/>
</dbReference>
<dbReference type="InterPro" id="IPR013083">
    <property type="entry name" value="Znf_RING/FYVE/PHD"/>
</dbReference>
<sequence length="764" mass="84800">MFKSYGFGGNCAVLGVLCGKSPDGKEENLLPKLTSSGRLEVHLLRNPSVHQFQHSLKSISPSFLYLRGEQWGSEDRSGSVVLDGVYPSNPETFSSLIGPKLPNMVYLEIPNGRKFADALYAKGIPYVIYWETELPNDGASQFRQALLSVIQSSRNHPWDTFQLAHASFRLYCARDNIGSTIKSQNMNGNLESNGPCLLGNAPKITIPSPENIPGEGDDMSDNLPSIKIYDDDVKIKFLICGPPCPLDARLLGSIEDGLNALLNIEIRGSKLHHRISAVPPPLQAGAFSRGVITMRCDLTTSSSAHISLLVSSSAQTCFDDQLLENHIKKELTESRKLVKAIFHSEENNPFFTDPRMSCSIACGSPVFEVCMKVPTWASQVLKQLAPEVSYRSLVSLGVASIQGSSVASFEKEDAQRLLSFTANQGERLNRKNNPQNPPAWLKCPPPTRKRFISIQGFIPSPQKMFNQKIHNGFEERRSSVEPPRKRLKTAAMKPIPYAGNHRLLPFPGEHANGVHDRNHVKTMIPTVSFPRNVAPATVSRKKASSNSFREKTASMGPCFNPLPLKKHDCSRCPIGSCSEEDFLKDVMEFLIQRGNHKLVPLGGLQEFPDAILNAKRLDLYNLYREVVTRGGYLVGNGINWKGQVFSKMRNHTATNKMTGVGNTLKRHYETYLAEYELAHDDVDGECCLLCNSSEAGDWVNCGLCGEWAHFGCDKRQGLGAFKDYAKTDGLEYVCPQCSIRNYRKKRSPRIRNGTTHAPISMRTV</sequence>
<dbReference type="Proteomes" id="UP000036987">
    <property type="component" value="Unassembled WGS sequence"/>
</dbReference>
<dbReference type="Pfam" id="PF01388">
    <property type="entry name" value="ARID"/>
    <property type="match status" value="1"/>
</dbReference>
<dbReference type="PANTHER" id="PTHR46694">
    <property type="entry name" value="AT-RICH INTERACTIVE DOMAIN-CONTAINING PROTEIN 4"/>
    <property type="match status" value="1"/>
</dbReference>
<dbReference type="PANTHER" id="PTHR46694:SF1">
    <property type="entry name" value="AT-RICH INTERACTIVE DOMAIN-CONTAINING PROTEIN 4"/>
    <property type="match status" value="1"/>
</dbReference>
<dbReference type="Gene3D" id="1.10.150.60">
    <property type="entry name" value="ARID DNA-binding domain"/>
    <property type="match status" value="1"/>
</dbReference>
<dbReference type="AlphaFoldDB" id="A0A0K9Q4Z8"/>
<dbReference type="SUPFAM" id="SSF57903">
    <property type="entry name" value="FYVE/PHD zinc finger"/>
    <property type="match status" value="1"/>
</dbReference>
<feature type="domain" description="ARID" evidence="3">
    <location>
        <begin position="576"/>
        <end position="680"/>
    </location>
</feature>
<dbReference type="OMA" id="CLWSNDI"/>
<gene>
    <name evidence="4" type="ORF">ZOSMA_113G00210</name>
</gene>
<dbReference type="InterPro" id="IPR036431">
    <property type="entry name" value="ARID_dom_sf"/>
</dbReference>
<evidence type="ECO:0000313" key="5">
    <source>
        <dbReference type="Proteomes" id="UP000036987"/>
    </source>
</evidence>
<evidence type="ECO:0000256" key="1">
    <source>
        <dbReference type="ARBA" id="ARBA00022771"/>
    </source>
</evidence>
<dbReference type="SUPFAM" id="SSF46774">
    <property type="entry name" value="ARID-like"/>
    <property type="match status" value="1"/>
</dbReference>
<dbReference type="OrthoDB" id="10044343at2759"/>
<keyword evidence="2" id="KW-0862">Zinc</keyword>
<keyword evidence="1" id="KW-0479">Metal-binding</keyword>
<name>A0A0K9Q4Z8_ZOSMR</name>
<dbReference type="InterPro" id="IPR042293">
    <property type="entry name" value="ARID4"/>
</dbReference>
<dbReference type="Gene3D" id="3.30.40.10">
    <property type="entry name" value="Zinc/RING finger domain, C3HC4 (zinc finger)"/>
    <property type="match status" value="1"/>
</dbReference>
<dbReference type="GO" id="GO:0003677">
    <property type="term" value="F:DNA binding"/>
    <property type="evidence" value="ECO:0007669"/>
    <property type="project" value="UniProtKB-KW"/>
</dbReference>
<accession>A0A0K9Q4Z8</accession>
<dbReference type="CDD" id="cd15615">
    <property type="entry name" value="PHD_ARID4_like"/>
    <property type="match status" value="1"/>
</dbReference>
<keyword evidence="1" id="KW-0863">Zinc-finger</keyword>
<evidence type="ECO:0000256" key="2">
    <source>
        <dbReference type="ARBA" id="ARBA00022833"/>
    </source>
</evidence>
<dbReference type="STRING" id="29655.A0A0K9Q4Z8"/>
<keyword evidence="4" id="KW-0238">DNA-binding</keyword>
<dbReference type="CDD" id="cd16100">
    <property type="entry name" value="ARID"/>
    <property type="match status" value="1"/>
</dbReference>
<proteinExistence type="predicted"/>
<organism evidence="4 5">
    <name type="scientific">Zostera marina</name>
    <name type="common">Eelgrass</name>
    <dbReference type="NCBI Taxonomy" id="29655"/>
    <lineage>
        <taxon>Eukaryota</taxon>
        <taxon>Viridiplantae</taxon>
        <taxon>Streptophyta</taxon>
        <taxon>Embryophyta</taxon>
        <taxon>Tracheophyta</taxon>
        <taxon>Spermatophyta</taxon>
        <taxon>Magnoliopsida</taxon>
        <taxon>Liliopsida</taxon>
        <taxon>Zosteraceae</taxon>
        <taxon>Zostera</taxon>
    </lineage>
</organism>